<dbReference type="CDD" id="cd00063">
    <property type="entry name" value="FN3"/>
    <property type="match status" value="1"/>
</dbReference>
<dbReference type="InterPro" id="IPR050991">
    <property type="entry name" value="ECM_Regulatory_Proteins"/>
</dbReference>
<dbReference type="PROSITE" id="PS50853">
    <property type="entry name" value="FN3"/>
    <property type="match status" value="1"/>
</dbReference>
<evidence type="ECO:0000256" key="1">
    <source>
        <dbReference type="ARBA" id="ARBA00022737"/>
    </source>
</evidence>
<evidence type="ECO:0000313" key="3">
    <source>
        <dbReference type="EMBL" id="CAL1592288.1"/>
    </source>
</evidence>
<dbReference type="Pfam" id="PF00041">
    <property type="entry name" value="fn3"/>
    <property type="match status" value="1"/>
</dbReference>
<dbReference type="EMBL" id="OZ035824">
    <property type="protein sequence ID" value="CAL1592288.1"/>
    <property type="molecule type" value="Genomic_DNA"/>
</dbReference>
<protein>
    <recommendedName>
        <fullName evidence="2">Fibronectin type-III domain-containing protein</fullName>
    </recommendedName>
</protein>
<dbReference type="SMART" id="SM00060">
    <property type="entry name" value="FN3"/>
    <property type="match status" value="1"/>
</dbReference>
<reference evidence="3 4" key="1">
    <citation type="submission" date="2024-04" db="EMBL/GenBank/DDBJ databases">
        <authorList>
            <person name="Waldvogel A.-M."/>
            <person name="Schoenle A."/>
        </authorList>
    </citation>
    <scope>NUCLEOTIDE SEQUENCE [LARGE SCALE GENOMIC DNA]</scope>
</reference>
<evidence type="ECO:0000313" key="4">
    <source>
        <dbReference type="Proteomes" id="UP001497482"/>
    </source>
</evidence>
<sequence>MTVQVAIPFSAGPASVQIYVQPPRVGLMDGVQKVHSQSSTYSSLTPGTAYRFAVRTEKEFFPDSPSVSINITAAPQTPQDVTLSQRVVTSVFVAWRPPPGLVEGYKVCYGMHIVKPTLWESIYVQIPSHEISHLIPGTEYGLSIQSVLGSDLSSAVHRLFSTRPAGVCGLRLDRINASSVTIIWDNASGNFDFYRVTVVNASVTSTFRIPKEERVAMVAGLMFSVCISDSGTSNCFLYLPWTNSSPCGEADSGLFSPVEASAYNCPPD</sequence>
<dbReference type="InterPro" id="IPR003961">
    <property type="entry name" value="FN3_dom"/>
</dbReference>
<dbReference type="Proteomes" id="UP001497482">
    <property type="component" value="Chromosome 2"/>
</dbReference>
<dbReference type="PANTHER" id="PTHR46708">
    <property type="entry name" value="TENASCIN"/>
    <property type="match status" value="1"/>
</dbReference>
<dbReference type="InterPro" id="IPR036116">
    <property type="entry name" value="FN3_sf"/>
</dbReference>
<dbReference type="PANTHER" id="PTHR46708:SF10">
    <property type="entry name" value="RECEPTOR-TYPE TYROSINE-PROTEIN PHOSPHATASE ETA-LIKE"/>
    <property type="match status" value="1"/>
</dbReference>
<keyword evidence="4" id="KW-1185">Reference proteome</keyword>
<dbReference type="Gene3D" id="2.60.40.10">
    <property type="entry name" value="Immunoglobulins"/>
    <property type="match status" value="1"/>
</dbReference>
<gene>
    <name evidence="3" type="ORF">KC01_LOCUS21560</name>
</gene>
<evidence type="ECO:0000259" key="2">
    <source>
        <dbReference type="PROSITE" id="PS50853"/>
    </source>
</evidence>
<accession>A0AAV2KQG5</accession>
<dbReference type="AlphaFoldDB" id="A0AAV2KQG5"/>
<organism evidence="3 4">
    <name type="scientific">Knipowitschia caucasica</name>
    <name type="common">Caucasian dwarf goby</name>
    <name type="synonym">Pomatoschistus caucasicus</name>
    <dbReference type="NCBI Taxonomy" id="637954"/>
    <lineage>
        <taxon>Eukaryota</taxon>
        <taxon>Metazoa</taxon>
        <taxon>Chordata</taxon>
        <taxon>Craniata</taxon>
        <taxon>Vertebrata</taxon>
        <taxon>Euteleostomi</taxon>
        <taxon>Actinopterygii</taxon>
        <taxon>Neopterygii</taxon>
        <taxon>Teleostei</taxon>
        <taxon>Neoteleostei</taxon>
        <taxon>Acanthomorphata</taxon>
        <taxon>Gobiaria</taxon>
        <taxon>Gobiiformes</taxon>
        <taxon>Gobioidei</taxon>
        <taxon>Gobiidae</taxon>
        <taxon>Gobiinae</taxon>
        <taxon>Knipowitschia</taxon>
    </lineage>
</organism>
<dbReference type="InterPro" id="IPR013783">
    <property type="entry name" value="Ig-like_fold"/>
</dbReference>
<feature type="domain" description="Fibronectin type-III" evidence="2">
    <location>
        <begin position="74"/>
        <end position="165"/>
    </location>
</feature>
<name>A0AAV2KQG5_KNICA</name>
<dbReference type="SUPFAM" id="SSF49265">
    <property type="entry name" value="Fibronectin type III"/>
    <property type="match status" value="2"/>
</dbReference>
<proteinExistence type="predicted"/>
<keyword evidence="1" id="KW-0677">Repeat</keyword>